<dbReference type="FunCoup" id="A0A6P6XNP3">
    <property type="interactions" value="142"/>
</dbReference>
<feature type="domain" description="SSD" evidence="9">
    <location>
        <begin position="418"/>
        <end position="581"/>
    </location>
</feature>
<feature type="compositionally biased region" description="Basic residues" evidence="7">
    <location>
        <begin position="112"/>
        <end position="129"/>
    </location>
</feature>
<dbReference type="Pfam" id="PF02460">
    <property type="entry name" value="Patched"/>
    <property type="match status" value="1"/>
</dbReference>
<keyword evidence="2 8" id="KW-0812">Transmembrane</keyword>
<dbReference type="GeneID" id="113789716"/>
<dbReference type="InterPro" id="IPR003392">
    <property type="entry name" value="PTHD_SSD"/>
</dbReference>
<feature type="transmembrane region" description="Helical" evidence="8">
    <location>
        <begin position="558"/>
        <end position="581"/>
    </location>
</feature>
<evidence type="ECO:0000256" key="1">
    <source>
        <dbReference type="ARBA" id="ARBA00004141"/>
    </source>
</evidence>
<feature type="transmembrane region" description="Helical" evidence="8">
    <location>
        <begin position="20"/>
        <end position="38"/>
    </location>
</feature>
<dbReference type="Proteomes" id="UP000515146">
    <property type="component" value="Unplaced"/>
</dbReference>
<dbReference type="GO" id="GO:0022857">
    <property type="term" value="F:transmembrane transporter activity"/>
    <property type="evidence" value="ECO:0007669"/>
    <property type="project" value="TreeGrafter"/>
</dbReference>
<feature type="transmembrane region" description="Helical" evidence="8">
    <location>
        <begin position="527"/>
        <end position="546"/>
    </location>
</feature>
<name>A0A6P6XNP3_DERPT</name>
<dbReference type="InterPro" id="IPR052081">
    <property type="entry name" value="Dispatched_Hh_regulator"/>
</dbReference>
<gene>
    <name evidence="11" type="primary">LOC113789716</name>
</gene>
<reference evidence="11" key="1">
    <citation type="submission" date="2025-08" db="UniProtKB">
        <authorList>
            <consortium name="RefSeq"/>
        </authorList>
    </citation>
    <scope>IDENTIFICATION</scope>
    <source>
        <strain evidence="11">Airmid</strain>
    </source>
</reference>
<keyword evidence="10" id="KW-1185">Reference proteome</keyword>
<dbReference type="GO" id="GO:0007224">
    <property type="term" value="P:smoothened signaling pathway"/>
    <property type="evidence" value="ECO:0007669"/>
    <property type="project" value="TreeGrafter"/>
</dbReference>
<dbReference type="OrthoDB" id="193905at2759"/>
<evidence type="ECO:0000313" key="11">
    <source>
        <dbReference type="RefSeq" id="XP_027195090.1"/>
    </source>
</evidence>
<evidence type="ECO:0000313" key="10">
    <source>
        <dbReference type="Proteomes" id="UP000515146"/>
    </source>
</evidence>
<evidence type="ECO:0000256" key="7">
    <source>
        <dbReference type="SAM" id="MobiDB-lite"/>
    </source>
</evidence>
<feature type="transmembrane region" description="Helical" evidence="8">
    <location>
        <begin position="922"/>
        <end position="940"/>
    </location>
</feature>
<sequence length="1165" mass="133223">MTVKLDKLLYFRLVRTCPVIGIVTILTICFSLFAFIVYRDALPMFDDPTIGFEARNTDLSNRINTWRLLIESTSWNGALSLYPKSFISNNVSNDLVEESINIRRTNVTGRIKSKKQNRDKIKRKNKAKKSNQPYANPFESKNHYSSSFFCGKIVGDYVQIVVETNDGTNLLDLKSIKNLCLLDQRMLRMENDKEQKFSLNNSTIFNEYCESKNFDKCCPSWSIANFILIFVNKTNCDDLIDEDLEKFVKHLDVCSAFYAGHYLNEDCSIEEPCPNTPPECFQHENLVFNVFHYLVDYRFMNMDRKILNPNQLIETSNNDSATTFPLLRSTSIILPIAKSSKLMAYYENITKSLKTFSHSLMKNNDPFSALNLIQLFRPSSSSASNDLSFGNVAVVAADMGLKYTLFNKSLISDLLLPSLAGLIIMISLLIFTRSTLLTVMTLLTNLASLSTAYFIYTFVFNINFFPFLNLLSLIILVAIGSDNALIYCKTWSCASHHRSSRGGTNSLITRRLTPNYETELSQILNHVLMSSFCASFTTCGAFFAGYFSDITSLKCFSIFSGLAIITNFFITAIVFPSAIVISDRIIEIQQIFIDKYCSFKLIEKFHWPDCLKFIFDKIILKLIFNYYYLLTFILTLISILSAVVVIYEPGLQLPTSQEFQIFYSNHLFERYDFEYRNMFWFSRIDTKVKTADFVSSEYSDNQKQQTGLTQSNFVLPIRVVFGILPEDNGNFLDPFDRGKLIFDENFNISSQRSQVWLLEFCRELRSQPFYKPTLGPLLTNCFIETLQSWMLKRKCSEIVGNDIIDHFPCCEMTKFPYEPYVFNYCSAELIDRLHRTPNFIFNTHQAGPRFDVKTGSFKALVIEYDSIFDGFSTSFETIDHVWKELNTWVEERLDMAPEELKSGWFITNNMEFYALQHSLSTGVIKSLFISVLFAFITLVFTTMHLRLSIVSIITITFIIFSSIATLVLLGWKLNIIESIVISLTIGLSIDATLHYTIAYKMLTKFQDNRLLGIQMTVARIGSPVAMGSITTFIAGAIMLLSNVLAYIQIGTFLMVISFFSFIFSTLFHMSLLIIFGCTKSVTGSNCLSFDSFRKWIRKQKVSSNTNQISLVSKNFKQSSTTNNYDHVNNNNNSNSINNLYVTELSSTTTLPRSSINSVCLRVTSI</sequence>
<feature type="domain" description="SSD" evidence="9">
    <location>
        <begin position="947"/>
        <end position="1074"/>
    </location>
</feature>
<keyword evidence="3 8" id="KW-1133">Transmembrane helix</keyword>
<organism evidence="10 11">
    <name type="scientific">Dermatophagoides pteronyssinus</name>
    <name type="common">European house dust mite</name>
    <dbReference type="NCBI Taxonomy" id="6956"/>
    <lineage>
        <taxon>Eukaryota</taxon>
        <taxon>Metazoa</taxon>
        <taxon>Ecdysozoa</taxon>
        <taxon>Arthropoda</taxon>
        <taxon>Chelicerata</taxon>
        <taxon>Arachnida</taxon>
        <taxon>Acari</taxon>
        <taxon>Acariformes</taxon>
        <taxon>Sarcoptiformes</taxon>
        <taxon>Astigmata</taxon>
        <taxon>Psoroptidia</taxon>
        <taxon>Analgoidea</taxon>
        <taxon>Pyroglyphidae</taxon>
        <taxon>Dermatophagoidinae</taxon>
        <taxon>Dermatophagoides</taxon>
    </lineage>
</organism>
<dbReference type="OMA" id="NGLLAMC"/>
<evidence type="ECO:0000256" key="6">
    <source>
        <dbReference type="ARBA" id="ARBA00038046"/>
    </source>
</evidence>
<evidence type="ECO:0000259" key="9">
    <source>
        <dbReference type="PROSITE" id="PS50156"/>
    </source>
</evidence>
<feature type="transmembrane region" description="Helical" evidence="8">
    <location>
        <begin position="414"/>
        <end position="433"/>
    </location>
</feature>
<keyword evidence="4 8" id="KW-0472">Membrane</keyword>
<comment type="subcellular location">
    <subcellularLocation>
        <location evidence="1">Membrane</location>
        <topology evidence="1">Multi-pass membrane protein</topology>
    </subcellularLocation>
</comment>
<feature type="transmembrane region" description="Helical" evidence="8">
    <location>
        <begin position="626"/>
        <end position="647"/>
    </location>
</feature>
<feature type="transmembrane region" description="Helical" evidence="8">
    <location>
        <begin position="453"/>
        <end position="479"/>
    </location>
</feature>
<dbReference type="CTD" id="44274"/>
<evidence type="ECO:0000256" key="4">
    <source>
        <dbReference type="ARBA" id="ARBA00023136"/>
    </source>
</evidence>
<dbReference type="RefSeq" id="XP_027195090.1">
    <property type="nucleotide sequence ID" value="XM_027339289.1"/>
</dbReference>
<dbReference type="Gene3D" id="1.20.1640.10">
    <property type="entry name" value="Multidrug efflux transporter AcrB transmembrane domain"/>
    <property type="match status" value="2"/>
</dbReference>
<evidence type="ECO:0000256" key="3">
    <source>
        <dbReference type="ARBA" id="ARBA00022989"/>
    </source>
</evidence>
<proteinExistence type="inferred from homology"/>
<dbReference type="InterPro" id="IPR000731">
    <property type="entry name" value="SSD"/>
</dbReference>
<comment type="similarity">
    <text evidence="6">Belongs to the dispatched family.</text>
</comment>
<keyword evidence="5" id="KW-0325">Glycoprotein</keyword>
<protein>
    <submittedName>
        <fullName evidence="11">Protein dispatched homolog 1-like</fullName>
    </submittedName>
</protein>
<dbReference type="PANTHER" id="PTHR45951">
    <property type="entry name" value="PROTEIN DISPATCHED-RELATED"/>
    <property type="match status" value="1"/>
</dbReference>
<dbReference type="KEGG" id="dpte:113789716"/>
<feature type="transmembrane region" description="Helical" evidence="8">
    <location>
        <begin position="1046"/>
        <end position="1075"/>
    </location>
</feature>
<dbReference type="InParanoid" id="A0A6P6XNP3"/>
<evidence type="ECO:0000256" key="5">
    <source>
        <dbReference type="ARBA" id="ARBA00023180"/>
    </source>
</evidence>
<feature type="transmembrane region" description="Helical" evidence="8">
    <location>
        <begin position="1020"/>
        <end position="1040"/>
    </location>
</feature>
<evidence type="ECO:0000256" key="2">
    <source>
        <dbReference type="ARBA" id="ARBA00022692"/>
    </source>
</evidence>
<dbReference type="GO" id="GO:0016020">
    <property type="term" value="C:membrane"/>
    <property type="evidence" value="ECO:0007669"/>
    <property type="project" value="UniProtKB-SubCell"/>
</dbReference>
<feature type="region of interest" description="Disordered" evidence="7">
    <location>
        <begin position="112"/>
        <end position="138"/>
    </location>
</feature>
<dbReference type="AlphaFoldDB" id="A0A6P6XNP3"/>
<accession>A0A6P6XNP3</accession>
<dbReference type="SUPFAM" id="SSF82866">
    <property type="entry name" value="Multidrug efflux transporter AcrB transmembrane domain"/>
    <property type="match status" value="2"/>
</dbReference>
<feature type="transmembrane region" description="Helical" evidence="8">
    <location>
        <begin position="947"/>
        <end position="969"/>
    </location>
</feature>
<dbReference type="PANTHER" id="PTHR45951:SF3">
    <property type="entry name" value="PROTEIN DISPATCHED"/>
    <property type="match status" value="1"/>
</dbReference>
<evidence type="ECO:0000256" key="8">
    <source>
        <dbReference type="SAM" id="Phobius"/>
    </source>
</evidence>
<dbReference type="PROSITE" id="PS50156">
    <property type="entry name" value="SSD"/>
    <property type="match status" value="2"/>
</dbReference>
<feature type="transmembrane region" description="Helical" evidence="8">
    <location>
        <begin position="975"/>
        <end position="999"/>
    </location>
</feature>